<reference evidence="4" key="1">
    <citation type="journal article" date="2019" name="Int. J. Syst. Evol. Microbiol.">
        <title>The Global Catalogue of Microorganisms (GCM) 10K type strain sequencing project: providing services to taxonomists for standard genome sequencing and annotation.</title>
        <authorList>
            <consortium name="The Broad Institute Genomics Platform"/>
            <consortium name="The Broad Institute Genome Sequencing Center for Infectious Disease"/>
            <person name="Wu L."/>
            <person name="Ma J."/>
        </authorList>
    </citation>
    <scope>NUCLEOTIDE SEQUENCE [LARGE SCALE GENOMIC DNA]</scope>
    <source>
        <strain evidence="4">CGMCC 4.7371</strain>
    </source>
</reference>
<dbReference type="PANTHER" id="PTHR10357">
    <property type="entry name" value="ALPHA-AMYLASE FAMILY MEMBER"/>
    <property type="match status" value="1"/>
</dbReference>
<dbReference type="Gene3D" id="3.20.20.80">
    <property type="entry name" value="Glycosidases"/>
    <property type="match status" value="2"/>
</dbReference>
<dbReference type="Pfam" id="PF00128">
    <property type="entry name" value="Alpha-amylase"/>
    <property type="match status" value="1"/>
</dbReference>
<name>A0ABQ2N616_9ACTN</name>
<protein>
    <submittedName>
        <fullName evidence="3">Alpha-glucosidase</fullName>
    </submittedName>
</protein>
<gene>
    <name evidence="3" type="primary">malZ</name>
    <name evidence="3" type="ORF">GCM10011584_02370</name>
</gene>
<dbReference type="EMBL" id="BMNI01000001">
    <property type="protein sequence ID" value="GGO84555.1"/>
    <property type="molecule type" value="Genomic_DNA"/>
</dbReference>
<dbReference type="Gene3D" id="3.90.400.10">
    <property type="entry name" value="Oligo-1,6-glucosidase, Domain 2"/>
    <property type="match status" value="1"/>
</dbReference>
<sequence length="585" mass="64439">MTALTVFPPRRAIPLLHPDTAVADTLTTFPASADSDTPDSSGHPWWTDAVVYQVYIRSFADGSGDGIGDIAGLRARLPYLAELGVDAIWINPWYPSPQADAGYDVADYRDIEPDYGTLEEADLLIAEAHAAGIRVILDIVPNHTSDQHAWFQAALAGDEAARARYIFRPGKGEHGELPPNNWGSIFGGPAWTRVPDADGNPGEWYLHLFAPAQPDLDWDNPEVRQEFEDVLRFWFDRGIDGFRIDVAHGLVKQEGLPDAGEHDPAVPHNVPHPAWDNEGVHEIYRGWRAVANAYAPDRVFVAEAWVRANERLAAYLRHDELHTAFQFDFLRAPFRADYMKEVVDDALAATASTGGASTWVLSNHDVPRHVTRYARSQPEHMVESTWDRLRWPSEPADVALGRSRARAAAMFILGLPGTVYLYQGEELGLPEVEDLPDEARQDPTWFQNTNGDPGRDGCRVPLPWGGDGAAAGFSPAGSPGEPWLPQPADWSTYNAADQESDPDSVLNLYRRALRLRRAHFVGASGFAWVHTSETTVAFRHGAVEVWLNTGSDPVVLPEGEVLLASTPGSRPGLLAADSAVWLRRS</sequence>
<feature type="domain" description="Glycosyl hydrolase family 13 catalytic" evidence="2">
    <location>
        <begin position="53"/>
        <end position="459"/>
    </location>
</feature>
<keyword evidence="4" id="KW-1185">Reference proteome</keyword>
<evidence type="ECO:0000259" key="2">
    <source>
        <dbReference type="SMART" id="SM00642"/>
    </source>
</evidence>
<evidence type="ECO:0000313" key="3">
    <source>
        <dbReference type="EMBL" id="GGO84555.1"/>
    </source>
</evidence>
<dbReference type="InterPro" id="IPR006047">
    <property type="entry name" value="GH13_cat_dom"/>
</dbReference>
<comment type="similarity">
    <text evidence="1">Belongs to the glycosyl hydrolase 13 family.</text>
</comment>
<dbReference type="CDD" id="cd11332">
    <property type="entry name" value="AmyAc_OligoGlu_TS"/>
    <property type="match status" value="1"/>
</dbReference>
<proteinExistence type="inferred from homology"/>
<dbReference type="Proteomes" id="UP000655410">
    <property type="component" value="Unassembled WGS sequence"/>
</dbReference>
<evidence type="ECO:0000313" key="4">
    <source>
        <dbReference type="Proteomes" id="UP000655410"/>
    </source>
</evidence>
<dbReference type="InterPro" id="IPR045857">
    <property type="entry name" value="O16G_dom_2"/>
</dbReference>
<dbReference type="SUPFAM" id="SSF51445">
    <property type="entry name" value="(Trans)glycosidases"/>
    <property type="match status" value="1"/>
</dbReference>
<evidence type="ECO:0000256" key="1">
    <source>
        <dbReference type="ARBA" id="ARBA00008061"/>
    </source>
</evidence>
<accession>A0ABQ2N616</accession>
<dbReference type="InterPro" id="IPR017853">
    <property type="entry name" value="GH"/>
</dbReference>
<comment type="caution">
    <text evidence="3">The sequence shown here is derived from an EMBL/GenBank/DDBJ whole genome shotgun (WGS) entry which is preliminary data.</text>
</comment>
<dbReference type="SMART" id="SM00642">
    <property type="entry name" value="Aamy"/>
    <property type="match status" value="1"/>
</dbReference>
<dbReference type="PANTHER" id="PTHR10357:SF179">
    <property type="entry name" value="NEUTRAL AND BASIC AMINO ACID TRANSPORT PROTEIN RBAT"/>
    <property type="match status" value="1"/>
</dbReference>
<organism evidence="3 4">
    <name type="scientific">Nocardioides phosphati</name>
    <dbReference type="NCBI Taxonomy" id="1867775"/>
    <lineage>
        <taxon>Bacteria</taxon>
        <taxon>Bacillati</taxon>
        <taxon>Actinomycetota</taxon>
        <taxon>Actinomycetes</taxon>
        <taxon>Propionibacteriales</taxon>
        <taxon>Nocardioidaceae</taxon>
        <taxon>Nocardioides</taxon>
    </lineage>
</organism>